<evidence type="ECO:0000313" key="6">
    <source>
        <dbReference type="Proteomes" id="UP000186758"/>
    </source>
</evidence>
<dbReference type="EMBL" id="MPJZ01000089">
    <property type="protein sequence ID" value="OLU43986.1"/>
    <property type="molecule type" value="Genomic_DNA"/>
</dbReference>
<dbReference type="SUPFAM" id="SSF159121">
    <property type="entry name" value="BC4932-like"/>
    <property type="match status" value="1"/>
</dbReference>
<dbReference type="RefSeq" id="WP_067559577.1">
    <property type="nucleotide sequence ID" value="NZ_CAMTBT010000004.1"/>
</dbReference>
<dbReference type="Proteomes" id="UP000186758">
    <property type="component" value="Unassembled WGS sequence"/>
</dbReference>
<dbReference type="STRING" id="1702221.AALO17_25270"/>
<dbReference type="KEGG" id="fro:AALO17_25270"/>
<name>A0A140DYD4_9FIRM</name>
<reference evidence="3 5" key="1">
    <citation type="journal article" date="2016" name="Gut Pathog.">
        <title>Whole genome sequencing of "Faecalibaculum rodentium" ALO17, isolated from C57BL/6J laboratory mouse feces.</title>
        <authorList>
            <person name="Lim S."/>
            <person name="Chang D.H."/>
            <person name="Ahn S."/>
            <person name="Kim B.C."/>
        </authorList>
    </citation>
    <scope>NUCLEOTIDE SEQUENCE [LARGE SCALE GENOMIC DNA]</scope>
    <source>
        <strain evidence="3 5">Alo17</strain>
    </source>
</reference>
<reference evidence="4 6" key="2">
    <citation type="submission" date="2016-11" db="EMBL/GenBank/DDBJ databases">
        <title>Description of two novel members of the family Erysipelotrichaceae: Ileibacterium lipovorans gen. nov., sp. nov. and Dubosiella newyorkensis, gen. nov., sp. nov.</title>
        <authorList>
            <person name="Cox L.M."/>
            <person name="Sohn J."/>
            <person name="Tyrrell K.L."/>
            <person name="Citron D.M."/>
            <person name="Lawson P.A."/>
            <person name="Patel N.B."/>
            <person name="Iizumi T."/>
            <person name="Perez-Perez G.I."/>
            <person name="Goldstein E.J."/>
            <person name="Blaser M.J."/>
        </authorList>
    </citation>
    <scope>NUCLEOTIDE SEQUENCE [LARGE SCALE GENOMIC DNA]</scope>
    <source>
        <strain evidence="4 6">NYU-BL-K8</strain>
    </source>
</reference>
<dbReference type="GeneID" id="78479031"/>
<protein>
    <submittedName>
        <fullName evidence="3">Uncharacterized protein</fullName>
    </submittedName>
</protein>
<dbReference type="InterPro" id="IPR036166">
    <property type="entry name" value="YxeA-like_sf"/>
</dbReference>
<dbReference type="EMBL" id="CP011391">
    <property type="protein sequence ID" value="AMK55661.1"/>
    <property type="molecule type" value="Genomic_DNA"/>
</dbReference>
<feature type="region of interest" description="Disordered" evidence="1">
    <location>
        <begin position="113"/>
        <end position="132"/>
    </location>
</feature>
<keyword evidence="2" id="KW-0732">Signal</keyword>
<dbReference type="NCBIfam" id="TIGR01655">
    <property type="entry name" value="yxeA_fam"/>
    <property type="match status" value="1"/>
</dbReference>
<dbReference type="AlphaFoldDB" id="A0A140DYD4"/>
<evidence type="ECO:0000313" key="4">
    <source>
        <dbReference type="EMBL" id="OLU43986.1"/>
    </source>
</evidence>
<keyword evidence="5" id="KW-1185">Reference proteome</keyword>
<sequence>MTEFTTIQRTRRCLQSSALLLLACLPMLAGCAVGSDTWYTRISDSDREDHDTGSVPFDFSGAGGMDNSYTVPVWNDEGDKTELTFGSDEPIPEDTWVQIETQAIRGVVSWKPVNEQDVPEKPREEILEDTAS</sequence>
<organism evidence="3 5">
    <name type="scientific">Faecalibaculum rodentium</name>
    <dbReference type="NCBI Taxonomy" id="1702221"/>
    <lineage>
        <taxon>Bacteria</taxon>
        <taxon>Bacillati</taxon>
        <taxon>Bacillota</taxon>
        <taxon>Erysipelotrichia</taxon>
        <taxon>Erysipelotrichales</taxon>
        <taxon>Erysipelotrichaceae</taxon>
        <taxon>Faecalibaculum</taxon>
    </lineage>
</organism>
<evidence type="ECO:0000256" key="2">
    <source>
        <dbReference type="SAM" id="SignalP"/>
    </source>
</evidence>
<dbReference type="Pfam" id="PF06486">
    <property type="entry name" value="DUF1093"/>
    <property type="match status" value="1"/>
</dbReference>
<gene>
    <name evidence="3" type="ORF">AALO17_25270</name>
    <name evidence="4" type="ORF">BO223_10160</name>
</gene>
<dbReference type="InterPro" id="IPR006542">
    <property type="entry name" value="DUF1093"/>
</dbReference>
<proteinExistence type="predicted"/>
<dbReference type="OrthoDB" id="8719215at2"/>
<dbReference type="Proteomes" id="UP000069771">
    <property type="component" value="Chromosome"/>
</dbReference>
<feature type="chain" id="PRO_5038292562" evidence="2">
    <location>
        <begin position="30"/>
        <end position="132"/>
    </location>
</feature>
<evidence type="ECO:0000256" key="1">
    <source>
        <dbReference type="SAM" id="MobiDB-lite"/>
    </source>
</evidence>
<feature type="signal peptide" evidence="2">
    <location>
        <begin position="1"/>
        <end position="29"/>
    </location>
</feature>
<accession>A0A140DYD4</accession>
<evidence type="ECO:0000313" key="5">
    <source>
        <dbReference type="Proteomes" id="UP000069771"/>
    </source>
</evidence>
<dbReference type="Gene3D" id="2.40.50.480">
    <property type="match status" value="1"/>
</dbReference>
<evidence type="ECO:0000313" key="3">
    <source>
        <dbReference type="EMBL" id="AMK55661.1"/>
    </source>
</evidence>